<dbReference type="InterPro" id="IPR039498">
    <property type="entry name" value="NTP_transf_5"/>
</dbReference>
<protein>
    <recommendedName>
        <fullName evidence="3">Nucleotidyltransferase family protein</fullName>
    </recommendedName>
</protein>
<dbReference type="OrthoDB" id="4159853at2"/>
<dbReference type="Pfam" id="PF14907">
    <property type="entry name" value="NTP_transf_5"/>
    <property type="match status" value="1"/>
</dbReference>
<reference evidence="1 2" key="1">
    <citation type="submission" date="2018-06" db="EMBL/GenBank/DDBJ databases">
        <title>Sphaerisporangium craniellae sp. nov., isolated from a marine sponge in the South China Sea.</title>
        <authorList>
            <person name="Li L."/>
        </authorList>
    </citation>
    <scope>NUCLEOTIDE SEQUENCE [LARGE SCALE GENOMIC DNA]</scope>
    <source>
        <strain evidence="1 2">CCTCC AA 208026</strain>
    </source>
</reference>
<evidence type="ECO:0000313" key="1">
    <source>
        <dbReference type="EMBL" id="RCG17922.1"/>
    </source>
</evidence>
<gene>
    <name evidence="1" type="ORF">DQ384_39465</name>
</gene>
<keyword evidence="2" id="KW-1185">Reference proteome</keyword>
<accession>A0A367EJP0</accession>
<dbReference type="Gene3D" id="3.30.460.40">
    <property type="match status" value="1"/>
</dbReference>
<dbReference type="AlphaFoldDB" id="A0A367EJP0"/>
<dbReference type="Proteomes" id="UP000253094">
    <property type="component" value="Unassembled WGS sequence"/>
</dbReference>
<proteinExistence type="predicted"/>
<evidence type="ECO:0008006" key="3">
    <source>
        <dbReference type="Google" id="ProtNLM"/>
    </source>
</evidence>
<dbReference type="EMBL" id="QOIL01000039">
    <property type="protein sequence ID" value="RCG17922.1"/>
    <property type="molecule type" value="Genomic_DNA"/>
</dbReference>
<evidence type="ECO:0000313" key="2">
    <source>
        <dbReference type="Proteomes" id="UP000253094"/>
    </source>
</evidence>
<comment type="caution">
    <text evidence="1">The sequence shown here is derived from an EMBL/GenBank/DDBJ whole genome shotgun (WGS) entry which is preliminary data.</text>
</comment>
<name>A0A367EJP0_9ACTN</name>
<organism evidence="1 2">
    <name type="scientific">Sphaerisporangium album</name>
    <dbReference type="NCBI Taxonomy" id="509200"/>
    <lineage>
        <taxon>Bacteria</taxon>
        <taxon>Bacillati</taxon>
        <taxon>Actinomycetota</taxon>
        <taxon>Actinomycetes</taxon>
        <taxon>Streptosporangiales</taxon>
        <taxon>Streptosporangiaceae</taxon>
        <taxon>Sphaerisporangium</taxon>
    </lineage>
</organism>
<sequence>MTHFCPPKSSVAWWRSPADRRVRRAASASVCPSSYATQRQDVIGLPGSSHERDFLLNVGRYGWAGADAFAPAPDLLTRQRDLDWSWLTTQLYRHRLMGLGWQMLIGPWSDAGGKLPRGYALYETWYSATVHRNRLMREELRRVAAHLHQADVQVLLRRGPALIEHTYHDHGVRPMSDIDLLIRPGQEERFVAALGELGYRSGDLSADKRTIIARPAPDEVLPRLLKPTGDPLLRVLIIDASTVVSAAAPQLDTEAVFMAARATPSLAAAMMTPHHFLLDLCIHLYEESTTLVYVQRGRFQRLMQYVDVLAYLRATAVDWDAFLAECQALQLCAPAYFALGNAHRLYDQAPLPRSVLQRVAASANVPEDFLDLYGADELPEPARWDTDLEQRLFDEALPAARPRPDTP</sequence>